<evidence type="ECO:0000313" key="5">
    <source>
        <dbReference type="EMBL" id="OCL08336.1"/>
    </source>
</evidence>
<dbReference type="InterPro" id="IPR056884">
    <property type="entry name" value="NPHP3-like_N"/>
</dbReference>
<dbReference type="EMBL" id="KV749672">
    <property type="protein sequence ID" value="OCL08336.1"/>
    <property type="molecule type" value="Genomic_DNA"/>
</dbReference>
<dbReference type="SUPFAM" id="SSF52540">
    <property type="entry name" value="P-loop containing nucleoside triphosphate hydrolases"/>
    <property type="match status" value="1"/>
</dbReference>
<feature type="domain" description="Nephrocystin 3-like N-terminal" evidence="4">
    <location>
        <begin position="203"/>
        <end position="363"/>
    </location>
</feature>
<gene>
    <name evidence="5" type="ORF">AOQ84DRAFT_388931</name>
</gene>
<feature type="coiled-coil region" evidence="2">
    <location>
        <begin position="144"/>
        <end position="171"/>
    </location>
</feature>
<dbReference type="PANTHER" id="PTHR10039:SF15">
    <property type="entry name" value="NACHT DOMAIN-CONTAINING PROTEIN"/>
    <property type="match status" value="1"/>
</dbReference>
<dbReference type="Pfam" id="PF24883">
    <property type="entry name" value="NPHP3_N"/>
    <property type="match status" value="1"/>
</dbReference>
<evidence type="ECO:0008006" key="7">
    <source>
        <dbReference type="Google" id="ProtNLM"/>
    </source>
</evidence>
<reference evidence="5 6" key="1">
    <citation type="journal article" date="2016" name="Nat. Commun.">
        <title>Ectomycorrhizal ecology is imprinted in the genome of the dominant symbiotic fungus Cenococcum geophilum.</title>
        <authorList>
            <consortium name="DOE Joint Genome Institute"/>
            <person name="Peter M."/>
            <person name="Kohler A."/>
            <person name="Ohm R.A."/>
            <person name="Kuo A."/>
            <person name="Krutzmann J."/>
            <person name="Morin E."/>
            <person name="Arend M."/>
            <person name="Barry K.W."/>
            <person name="Binder M."/>
            <person name="Choi C."/>
            <person name="Clum A."/>
            <person name="Copeland A."/>
            <person name="Grisel N."/>
            <person name="Haridas S."/>
            <person name="Kipfer T."/>
            <person name="LaButti K."/>
            <person name="Lindquist E."/>
            <person name="Lipzen A."/>
            <person name="Maire R."/>
            <person name="Meier B."/>
            <person name="Mihaltcheva S."/>
            <person name="Molinier V."/>
            <person name="Murat C."/>
            <person name="Poggeler S."/>
            <person name="Quandt C.A."/>
            <person name="Sperisen C."/>
            <person name="Tritt A."/>
            <person name="Tisserant E."/>
            <person name="Crous P.W."/>
            <person name="Henrissat B."/>
            <person name="Nehls U."/>
            <person name="Egli S."/>
            <person name="Spatafora J.W."/>
            <person name="Grigoriev I.V."/>
            <person name="Martin F.M."/>
        </authorList>
    </citation>
    <scope>NUCLEOTIDE SEQUENCE [LARGE SCALE GENOMIC DNA]</scope>
    <source>
        <strain evidence="5 6">CBS 207.34</strain>
    </source>
</reference>
<dbReference type="OrthoDB" id="195446at2759"/>
<evidence type="ECO:0000313" key="6">
    <source>
        <dbReference type="Proteomes" id="UP000250140"/>
    </source>
</evidence>
<keyword evidence="6" id="KW-1185">Reference proteome</keyword>
<dbReference type="InterPro" id="IPR054471">
    <property type="entry name" value="GPIID_WHD"/>
</dbReference>
<sequence length="683" mass="77273">MAPISTIGLASGIVELINATTKVISYLHGVKDAPKERGNLTLEAANLLTLLSRLRFMVEEAESLDDVWYTNLRSLVEKPNSAFNILKDSLDDLAQRLDPSLNLMGLRWQFIKYEAADVLQNIQRLQNLVEVALSGDSGNLSDAIAEHTKMVQEIQETLSQVEQARQERRENEPDSDLIATKEFLSPLDFLQKQRAISKLRQAGSCQWFLEAEEFQAWVNSSRGRMWCPGMPGTGKSVMVSAVYESLLNRFPTSEAAVVCVYCSYEECDNQSATELIGGIWRQLVTQRGDALNDAREWYQTHLKNGTRPDQAEITRILDSELESHPKIFLLVDALDECPEDTRTQFLKVLCGLPPQVNILATSRFNESIEDEFLEKGEFSKPFDEQTAEKHTLTINANSDDIGLYVKSRILHERRLLRNINAYPSLMNEIIAAVLERAGGTFLLARLHMDSLSLSSCPGSVRHRLPSLPDTLDKAYADTMRRIEQQAQEDYSLAIVVLSWLSAVVRPLTKWELIHAISTRSGQDDISRSRVPIEELLTSVCAGLVVIEEETFIIRLVHATAQEYYRRMRRRLFPKASKIVARTCLAYLSFDVFDKGPCSSRLELQNRLRSYPFYAYAASHWAAHMWGHREKTFEVGIRDFLLAKRKVASAIQCRNSASDLATFDMYPRNVSPISYAASLGLTYT</sequence>
<accession>A0A8E2F1C3</accession>
<keyword evidence="2" id="KW-0175">Coiled coil</keyword>
<evidence type="ECO:0000259" key="4">
    <source>
        <dbReference type="Pfam" id="PF24883"/>
    </source>
</evidence>
<evidence type="ECO:0000259" key="3">
    <source>
        <dbReference type="Pfam" id="PF22939"/>
    </source>
</evidence>
<keyword evidence="1" id="KW-0677">Repeat</keyword>
<name>A0A8E2F1C3_9PEZI</name>
<feature type="domain" description="GPI inositol-deacylase winged helix" evidence="3">
    <location>
        <begin position="490"/>
        <end position="564"/>
    </location>
</feature>
<dbReference type="Pfam" id="PF22939">
    <property type="entry name" value="WHD_GPIID"/>
    <property type="match status" value="1"/>
</dbReference>
<organism evidence="5 6">
    <name type="scientific">Glonium stellatum</name>
    <dbReference type="NCBI Taxonomy" id="574774"/>
    <lineage>
        <taxon>Eukaryota</taxon>
        <taxon>Fungi</taxon>
        <taxon>Dikarya</taxon>
        <taxon>Ascomycota</taxon>
        <taxon>Pezizomycotina</taxon>
        <taxon>Dothideomycetes</taxon>
        <taxon>Pleosporomycetidae</taxon>
        <taxon>Gloniales</taxon>
        <taxon>Gloniaceae</taxon>
        <taxon>Glonium</taxon>
    </lineage>
</organism>
<evidence type="ECO:0000256" key="1">
    <source>
        <dbReference type="ARBA" id="ARBA00022737"/>
    </source>
</evidence>
<dbReference type="Gene3D" id="3.40.50.300">
    <property type="entry name" value="P-loop containing nucleotide triphosphate hydrolases"/>
    <property type="match status" value="1"/>
</dbReference>
<dbReference type="PANTHER" id="PTHR10039">
    <property type="entry name" value="AMELOGENIN"/>
    <property type="match status" value="1"/>
</dbReference>
<feature type="non-terminal residue" evidence="5">
    <location>
        <position position="683"/>
    </location>
</feature>
<dbReference type="InterPro" id="IPR027417">
    <property type="entry name" value="P-loop_NTPase"/>
</dbReference>
<dbReference type="Proteomes" id="UP000250140">
    <property type="component" value="Unassembled WGS sequence"/>
</dbReference>
<protein>
    <recommendedName>
        <fullName evidence="7">NACHT domain-containing protein</fullName>
    </recommendedName>
</protein>
<dbReference type="AlphaFoldDB" id="A0A8E2F1C3"/>
<proteinExistence type="predicted"/>
<evidence type="ECO:0000256" key="2">
    <source>
        <dbReference type="SAM" id="Coils"/>
    </source>
</evidence>